<protein>
    <recommendedName>
        <fullName evidence="3">F-box domain-containing protein</fullName>
    </recommendedName>
</protein>
<sequence length="369" mass="41314">MLLSGIMRPPEMKDIGDQILVLSHVSQHWRDVAITMPQLWETFSTCWGYSPKKSHVFLERSQSALLDVSIDVLTKAHGWGDIIVHVLAQTSRFSTLSICTDEMIELPDTVHMGTVPFLIRLAISYRPRGGLQGILAIKHELFNGETLSLRSLSLDGCAVVWGSSIFSRLTELEIKSPWASSTLQIRSEQVIATLSCCASTLKFLSLDGCMAPEASTPSMARVPLDTVTLSLSRLRMLKLKGFTFASVVEFLTLVAFPHTTHLEKLVVLLTPLRSAQDLGRDDAIALPHLDHLHFSTPRICFTKGRTRVGVQPTCLTIRKPQRDIVMLRAYAESIGARLIEYMDSESVPEFRDVDELPDTRTYVRSQFYN</sequence>
<comment type="caution">
    <text evidence="1">The sequence shown here is derived from an EMBL/GenBank/DDBJ whole genome shotgun (WGS) entry which is preliminary data.</text>
</comment>
<reference evidence="2" key="1">
    <citation type="journal article" date="2012" name="Science">
        <title>The Paleozoic origin of enzymatic lignin decomposition reconstructed from 31 fungal genomes.</title>
        <authorList>
            <person name="Floudas D."/>
            <person name="Binder M."/>
            <person name="Riley R."/>
            <person name="Barry K."/>
            <person name="Blanchette R.A."/>
            <person name="Henrissat B."/>
            <person name="Martinez A.T."/>
            <person name="Otillar R."/>
            <person name="Spatafora J.W."/>
            <person name="Yadav J.S."/>
            <person name="Aerts A."/>
            <person name="Benoit I."/>
            <person name="Boyd A."/>
            <person name="Carlson A."/>
            <person name="Copeland A."/>
            <person name="Coutinho P.M."/>
            <person name="de Vries R.P."/>
            <person name="Ferreira P."/>
            <person name="Findley K."/>
            <person name="Foster B."/>
            <person name="Gaskell J."/>
            <person name="Glotzer D."/>
            <person name="Gorecki P."/>
            <person name="Heitman J."/>
            <person name="Hesse C."/>
            <person name="Hori C."/>
            <person name="Igarashi K."/>
            <person name="Jurgens J.A."/>
            <person name="Kallen N."/>
            <person name="Kersten P."/>
            <person name="Kohler A."/>
            <person name="Kuees U."/>
            <person name="Kumar T.K.A."/>
            <person name="Kuo A."/>
            <person name="LaButti K."/>
            <person name="Larrondo L.F."/>
            <person name="Lindquist E."/>
            <person name="Ling A."/>
            <person name="Lombard V."/>
            <person name="Lucas S."/>
            <person name="Lundell T."/>
            <person name="Martin R."/>
            <person name="McLaughlin D.J."/>
            <person name="Morgenstern I."/>
            <person name="Morin E."/>
            <person name="Murat C."/>
            <person name="Nagy L.G."/>
            <person name="Nolan M."/>
            <person name="Ohm R.A."/>
            <person name="Patyshakuliyeva A."/>
            <person name="Rokas A."/>
            <person name="Ruiz-Duenas F.J."/>
            <person name="Sabat G."/>
            <person name="Salamov A."/>
            <person name="Samejima M."/>
            <person name="Schmutz J."/>
            <person name="Slot J.C."/>
            <person name="St John F."/>
            <person name="Stenlid J."/>
            <person name="Sun H."/>
            <person name="Sun S."/>
            <person name="Syed K."/>
            <person name="Tsang A."/>
            <person name="Wiebenga A."/>
            <person name="Young D."/>
            <person name="Pisabarro A."/>
            <person name="Eastwood D.C."/>
            <person name="Martin F."/>
            <person name="Cullen D."/>
            <person name="Grigoriev I.V."/>
            <person name="Hibbett D.S."/>
        </authorList>
    </citation>
    <scope>NUCLEOTIDE SEQUENCE [LARGE SCALE GENOMIC DNA]</scope>
    <source>
        <strain evidence="2">RWD-64-598 SS2</strain>
    </source>
</reference>
<dbReference type="OrthoDB" id="2884925at2759"/>
<dbReference type="AlphaFoldDB" id="A0A5M3MNF7"/>
<evidence type="ECO:0008006" key="3">
    <source>
        <dbReference type="Google" id="ProtNLM"/>
    </source>
</evidence>
<dbReference type="EMBL" id="JH711579">
    <property type="protein sequence ID" value="EIW80576.1"/>
    <property type="molecule type" value="Genomic_DNA"/>
</dbReference>
<dbReference type="KEGG" id="cput:CONPUDRAFT_73671"/>
<evidence type="ECO:0000313" key="1">
    <source>
        <dbReference type="EMBL" id="EIW80576.1"/>
    </source>
</evidence>
<name>A0A5M3MNF7_CONPW</name>
<dbReference type="InterPro" id="IPR032675">
    <property type="entry name" value="LRR_dom_sf"/>
</dbReference>
<evidence type="ECO:0000313" key="2">
    <source>
        <dbReference type="Proteomes" id="UP000053558"/>
    </source>
</evidence>
<accession>A0A5M3MNF7</accession>
<dbReference type="GeneID" id="19209136"/>
<dbReference type="Proteomes" id="UP000053558">
    <property type="component" value="Unassembled WGS sequence"/>
</dbReference>
<dbReference type="RefSeq" id="XP_007769113.1">
    <property type="nucleotide sequence ID" value="XM_007770923.1"/>
</dbReference>
<keyword evidence="2" id="KW-1185">Reference proteome</keyword>
<dbReference type="Gene3D" id="3.80.10.10">
    <property type="entry name" value="Ribonuclease Inhibitor"/>
    <property type="match status" value="1"/>
</dbReference>
<organism evidence="1 2">
    <name type="scientific">Coniophora puteana (strain RWD-64-598)</name>
    <name type="common">Brown rot fungus</name>
    <dbReference type="NCBI Taxonomy" id="741705"/>
    <lineage>
        <taxon>Eukaryota</taxon>
        <taxon>Fungi</taxon>
        <taxon>Dikarya</taxon>
        <taxon>Basidiomycota</taxon>
        <taxon>Agaricomycotina</taxon>
        <taxon>Agaricomycetes</taxon>
        <taxon>Agaricomycetidae</taxon>
        <taxon>Boletales</taxon>
        <taxon>Coniophorineae</taxon>
        <taxon>Coniophoraceae</taxon>
        <taxon>Coniophora</taxon>
    </lineage>
</organism>
<dbReference type="SUPFAM" id="SSF52047">
    <property type="entry name" value="RNI-like"/>
    <property type="match status" value="1"/>
</dbReference>
<proteinExistence type="predicted"/>
<gene>
    <name evidence="1" type="ORF">CONPUDRAFT_73671</name>
</gene>